<dbReference type="Proteomes" id="UP001141253">
    <property type="component" value="Chromosome 9"/>
</dbReference>
<sequence length="151" mass="15853">MNPTSGSDFTEQAATVSSPPVSENSFLSLPFLFLPELNDSLLSWVTESPTSHDSSPPPPPPSAAVFLFDPLVTGSGSPEPLRAGSSFSISPAASSTPPFPPDPVEFDSFTDRFSRSDSSPETETGFPDSCSFSVSDLSSFRSGFSVLLSPP</sequence>
<evidence type="ECO:0000256" key="1">
    <source>
        <dbReference type="SAM" id="MobiDB-lite"/>
    </source>
</evidence>
<name>A0ABQ9BIR3_9ROSI</name>
<evidence type="ECO:0000313" key="2">
    <source>
        <dbReference type="EMBL" id="KAJ6384924.1"/>
    </source>
</evidence>
<feature type="compositionally biased region" description="Polar residues" evidence="1">
    <location>
        <begin position="1"/>
        <end position="21"/>
    </location>
</feature>
<proteinExistence type="predicted"/>
<protein>
    <submittedName>
        <fullName evidence="2">Uncharacterized protein</fullName>
    </submittedName>
</protein>
<reference evidence="2" key="1">
    <citation type="submission" date="2022-10" db="EMBL/GenBank/DDBJ databases">
        <authorList>
            <person name="Hyden B.L."/>
            <person name="Feng K."/>
            <person name="Yates T."/>
            <person name="Jawdy S."/>
            <person name="Smart L.B."/>
            <person name="Muchero W."/>
        </authorList>
    </citation>
    <scope>NUCLEOTIDE SEQUENCE</scope>
    <source>
        <tissue evidence="2">Shoot tip</tissue>
    </source>
</reference>
<feature type="region of interest" description="Disordered" evidence="1">
    <location>
        <begin position="46"/>
        <end position="129"/>
    </location>
</feature>
<feature type="region of interest" description="Disordered" evidence="1">
    <location>
        <begin position="1"/>
        <end position="22"/>
    </location>
</feature>
<comment type="caution">
    <text evidence="2">The sequence shown here is derived from an EMBL/GenBank/DDBJ whole genome shotgun (WGS) entry which is preliminary data.</text>
</comment>
<dbReference type="EMBL" id="JAPFFI010000008">
    <property type="protein sequence ID" value="KAJ6384924.1"/>
    <property type="molecule type" value="Genomic_DNA"/>
</dbReference>
<accession>A0ABQ9BIR3</accession>
<reference evidence="2" key="2">
    <citation type="journal article" date="2023" name="Int. J. Mol. Sci.">
        <title>De Novo Assembly and Annotation of 11 Diverse Shrub Willow (Salix) Genomes Reveals Novel Gene Organization in Sex-Linked Regions.</title>
        <authorList>
            <person name="Hyden B."/>
            <person name="Feng K."/>
            <person name="Yates T.B."/>
            <person name="Jawdy S."/>
            <person name="Cereghino C."/>
            <person name="Smart L.B."/>
            <person name="Muchero W."/>
        </authorList>
    </citation>
    <scope>NUCLEOTIDE SEQUENCE</scope>
    <source>
        <tissue evidence="2">Shoot tip</tissue>
    </source>
</reference>
<organism evidence="2 3">
    <name type="scientific">Salix suchowensis</name>
    <dbReference type="NCBI Taxonomy" id="1278906"/>
    <lineage>
        <taxon>Eukaryota</taxon>
        <taxon>Viridiplantae</taxon>
        <taxon>Streptophyta</taxon>
        <taxon>Embryophyta</taxon>
        <taxon>Tracheophyta</taxon>
        <taxon>Spermatophyta</taxon>
        <taxon>Magnoliopsida</taxon>
        <taxon>eudicotyledons</taxon>
        <taxon>Gunneridae</taxon>
        <taxon>Pentapetalae</taxon>
        <taxon>rosids</taxon>
        <taxon>fabids</taxon>
        <taxon>Malpighiales</taxon>
        <taxon>Salicaceae</taxon>
        <taxon>Saliceae</taxon>
        <taxon>Salix</taxon>
    </lineage>
</organism>
<keyword evidence="3" id="KW-1185">Reference proteome</keyword>
<evidence type="ECO:0000313" key="3">
    <source>
        <dbReference type="Proteomes" id="UP001141253"/>
    </source>
</evidence>
<feature type="compositionally biased region" description="Low complexity" evidence="1">
    <location>
        <begin position="85"/>
        <end position="96"/>
    </location>
</feature>
<gene>
    <name evidence="2" type="ORF">OIU77_028180</name>
</gene>